<evidence type="ECO:0000256" key="2">
    <source>
        <dbReference type="ARBA" id="ARBA00022722"/>
    </source>
</evidence>
<evidence type="ECO:0000313" key="6">
    <source>
        <dbReference type="EMBL" id="KAG0458927.1"/>
    </source>
</evidence>
<dbReference type="PROSITE" id="PS51658">
    <property type="entry name" value="BFN"/>
    <property type="match status" value="1"/>
</dbReference>
<dbReference type="Proteomes" id="UP000639772">
    <property type="component" value="Chromosome 12"/>
</dbReference>
<reference evidence="7 8" key="1">
    <citation type="journal article" date="2020" name="Nat. Food">
        <title>A phased Vanilla planifolia genome enables genetic improvement of flavour and production.</title>
        <authorList>
            <person name="Hasing T."/>
            <person name="Tang H."/>
            <person name="Brym M."/>
            <person name="Khazi F."/>
            <person name="Huang T."/>
            <person name="Chambers A.H."/>
        </authorList>
    </citation>
    <scope>NUCLEOTIDE SEQUENCE [LARGE SCALE GENOMIC DNA]</scope>
    <source>
        <tissue evidence="5">Leaf</tissue>
    </source>
</reference>
<dbReference type="InterPro" id="IPR036104">
    <property type="entry name" value="BFN_sf"/>
</dbReference>
<evidence type="ECO:0000313" key="8">
    <source>
        <dbReference type="Proteomes" id="UP000639772"/>
    </source>
</evidence>
<dbReference type="Pfam" id="PF02577">
    <property type="entry name" value="BFN_dom"/>
    <property type="match status" value="1"/>
</dbReference>
<dbReference type="Proteomes" id="UP000636800">
    <property type="component" value="Chromosome 12"/>
</dbReference>
<protein>
    <recommendedName>
        <fullName evidence="4">BFN domain-containing protein</fullName>
    </recommendedName>
</protein>
<dbReference type="Pfam" id="PF02151">
    <property type="entry name" value="UVR"/>
    <property type="match status" value="1"/>
</dbReference>
<dbReference type="GO" id="GO:0030891">
    <property type="term" value="C:VCB complex"/>
    <property type="evidence" value="ECO:0007669"/>
    <property type="project" value="TreeGrafter"/>
</dbReference>
<evidence type="ECO:0000313" key="5">
    <source>
        <dbReference type="EMBL" id="KAG0457229.1"/>
    </source>
</evidence>
<proteinExistence type="inferred from homology"/>
<gene>
    <name evidence="6" type="ORF">HPP92_022055</name>
    <name evidence="5" type="ORF">HPP92_022386</name>
</gene>
<dbReference type="AlphaFoldDB" id="A0A835PT92"/>
<comment type="similarity">
    <text evidence="1">Belongs to the bifunctional nuclease family.</text>
</comment>
<name>A0A835PT92_VANPL</name>
<sequence length="334" mass="38013">MLRIRIPSIPFSPDLCSSPCSSPAGSDQGLRRIGRIAFSSSSGSPLRSALPACCGFVPVRRKFRFCRALNGNASPAPHLRRDDDGEQYFQASLLVPETIRHYNLWKKGFTEETKWHSTAHKYPFAVHRRGVNSTFDSMGHGFLRRFQSPTVFLKIACDEDLLFPIIVGEFAIIRLIDAINGEVQEECPNLFHFLQNVVGTLGYEVKMVCITDRVVNTYHARIDLTKAVDNTNISIEARPSDALNVAERFKAPIYVKREIVMKDAIKIFYGTWRERSTKTVYDVSLDSAPEVKDTLSEELDLVQKMNLAVLEERFEDAAMWRDKLSKLRMPRHEL</sequence>
<dbReference type="PANTHER" id="PTHR15160:SF1">
    <property type="entry name" value="VON HIPPEL-LINDAU DISEASE TUMOR SUPPRESSOR"/>
    <property type="match status" value="1"/>
</dbReference>
<keyword evidence="2" id="KW-0378">Hydrolase</keyword>
<accession>A0A835PT92</accession>
<evidence type="ECO:0000256" key="1">
    <source>
        <dbReference type="ARBA" id="ARBA00009095"/>
    </source>
</evidence>
<dbReference type="Gene3D" id="3.10.690.10">
    <property type="entry name" value="Bifunctional nuclease domain"/>
    <property type="match status" value="1"/>
</dbReference>
<feature type="domain" description="BFN" evidence="4">
    <location>
        <begin position="130"/>
        <end position="267"/>
    </location>
</feature>
<dbReference type="InterPro" id="IPR001943">
    <property type="entry name" value="UVR_dom"/>
</dbReference>
<organism evidence="5 7">
    <name type="scientific">Vanilla planifolia</name>
    <name type="common">Vanilla</name>
    <dbReference type="NCBI Taxonomy" id="51239"/>
    <lineage>
        <taxon>Eukaryota</taxon>
        <taxon>Viridiplantae</taxon>
        <taxon>Streptophyta</taxon>
        <taxon>Embryophyta</taxon>
        <taxon>Tracheophyta</taxon>
        <taxon>Spermatophyta</taxon>
        <taxon>Magnoliopsida</taxon>
        <taxon>Liliopsida</taxon>
        <taxon>Asparagales</taxon>
        <taxon>Orchidaceae</taxon>
        <taxon>Vanilloideae</taxon>
        <taxon>Vanilleae</taxon>
        <taxon>Vanilla</taxon>
    </lineage>
</organism>
<comment type="function">
    <text evidence="3">Bifunctional nuclease with both RNase and DNase activities. Involved in basal defense response. Participates in abscisic acid-derived callose deposition following infection by a necrotrophic pathogen.</text>
</comment>
<dbReference type="InterPro" id="IPR003729">
    <property type="entry name" value="Bi_nuclease_dom"/>
</dbReference>
<dbReference type="EMBL" id="JADCNM010000012">
    <property type="protein sequence ID" value="KAG0458927.1"/>
    <property type="molecule type" value="Genomic_DNA"/>
</dbReference>
<comment type="caution">
    <text evidence="5">The sequence shown here is derived from an EMBL/GenBank/DDBJ whole genome shotgun (WGS) entry which is preliminary data.</text>
</comment>
<dbReference type="OrthoDB" id="566255at2759"/>
<dbReference type="EMBL" id="JADCNL010000012">
    <property type="protein sequence ID" value="KAG0457229.1"/>
    <property type="molecule type" value="Genomic_DNA"/>
</dbReference>
<dbReference type="PANTHER" id="PTHR15160">
    <property type="entry name" value="VON HIPPEL-LINDAU PROTEIN"/>
    <property type="match status" value="1"/>
</dbReference>
<evidence type="ECO:0000259" key="4">
    <source>
        <dbReference type="PROSITE" id="PS51658"/>
    </source>
</evidence>
<dbReference type="SUPFAM" id="SSF103256">
    <property type="entry name" value="Hypothetical protein TM0160"/>
    <property type="match status" value="1"/>
</dbReference>
<evidence type="ECO:0000313" key="7">
    <source>
        <dbReference type="Proteomes" id="UP000636800"/>
    </source>
</evidence>
<keyword evidence="2" id="KW-0540">Nuclease</keyword>
<dbReference type="GO" id="GO:0004518">
    <property type="term" value="F:nuclease activity"/>
    <property type="evidence" value="ECO:0007669"/>
    <property type="project" value="UniProtKB-UniRule"/>
</dbReference>
<dbReference type="GO" id="GO:0005634">
    <property type="term" value="C:nucleus"/>
    <property type="evidence" value="ECO:0007669"/>
    <property type="project" value="TreeGrafter"/>
</dbReference>
<dbReference type="GO" id="GO:0016567">
    <property type="term" value="P:protein ubiquitination"/>
    <property type="evidence" value="ECO:0007669"/>
    <property type="project" value="TreeGrafter"/>
</dbReference>
<keyword evidence="7" id="KW-1185">Reference proteome</keyword>
<evidence type="ECO:0000256" key="3">
    <source>
        <dbReference type="ARBA" id="ARBA00025428"/>
    </source>
</evidence>